<dbReference type="NCBIfam" id="NF010624">
    <property type="entry name" value="PRK14017.1"/>
    <property type="match status" value="1"/>
</dbReference>
<dbReference type="SUPFAM" id="SSF51604">
    <property type="entry name" value="Enolase C-terminal domain-like"/>
    <property type="match status" value="1"/>
</dbReference>
<sequence>MTDADRAPVYLPPSDLSAKYKGGIQRYVAAQPHPSASVPGSTRIKKIENFYVRPRWLFVRIETEGGVVGWGEGTLEGHTEAVQGSLKDVARRIVGWDAMNIEDIYQYLWRHRFYRGGEVLMSAMSGIDIALWDIKGKVLGVPVWQLLGGAVRERCEVYGWIGGDRPSDVLEQAKVRKAQGFTKVKMNATESIGWLDSPHALDETVKRLAEVKSLGLDAGLDFHGRVHKPMAKQLAQQLEPHRPLFIEEPLLPGYVNELKDLYNKTTIPIALGERLFTRLDVRPYFEAGCIDIIQPDIAHAGGISETKKIAIMAEAYDIGVAPHCPLGPLAFAASLHVGFSTPNFVICEMSWKMHYNVGGFDLFTYMTNPDVFAVKEGAIDLLTAPGLGIELNEDLIRQEAAEAAKLEPWQNPVFRGPDGTIREW</sequence>
<dbReference type="AlphaFoldDB" id="A0AAF1BEW5"/>
<evidence type="ECO:0000256" key="3">
    <source>
        <dbReference type="ARBA" id="ARBA00022842"/>
    </source>
</evidence>
<dbReference type="InterPro" id="IPR013342">
    <property type="entry name" value="Mandelate_racemase_C"/>
</dbReference>
<keyword evidence="2" id="KW-0479">Metal-binding</keyword>
<protein>
    <submittedName>
        <fullName evidence="6">D-galactonate dehydratase</fullName>
    </submittedName>
</protein>
<dbReference type="GO" id="GO:0008869">
    <property type="term" value="F:galactonate dehydratase activity"/>
    <property type="evidence" value="ECO:0007669"/>
    <property type="project" value="InterPro"/>
</dbReference>
<dbReference type="SMART" id="SM00922">
    <property type="entry name" value="MR_MLE"/>
    <property type="match status" value="1"/>
</dbReference>
<evidence type="ECO:0000313" key="6">
    <source>
        <dbReference type="EMBL" id="WOO77171.1"/>
    </source>
</evidence>
<reference evidence="6" key="1">
    <citation type="submission" date="2023-10" db="EMBL/GenBank/DDBJ databases">
        <authorList>
            <person name="Noh H."/>
        </authorList>
    </citation>
    <scope>NUCLEOTIDE SEQUENCE</scope>
    <source>
        <strain evidence="6">DUCC4014</strain>
    </source>
</reference>
<evidence type="ECO:0000256" key="1">
    <source>
        <dbReference type="ARBA" id="ARBA00001946"/>
    </source>
</evidence>
<dbReference type="InterPro" id="IPR029065">
    <property type="entry name" value="Enolase_C-like"/>
</dbReference>
<dbReference type="Gene3D" id="3.30.390.10">
    <property type="entry name" value="Enolase-like, N-terminal domain"/>
    <property type="match status" value="1"/>
</dbReference>
<evidence type="ECO:0000259" key="5">
    <source>
        <dbReference type="SMART" id="SM00922"/>
    </source>
</evidence>
<dbReference type="InterPro" id="IPR029017">
    <property type="entry name" value="Enolase-like_N"/>
</dbReference>
<dbReference type="GO" id="GO:0034194">
    <property type="term" value="P:D-galactonate catabolic process"/>
    <property type="evidence" value="ECO:0007669"/>
    <property type="project" value="InterPro"/>
</dbReference>
<evidence type="ECO:0000256" key="2">
    <source>
        <dbReference type="ARBA" id="ARBA00022723"/>
    </source>
</evidence>
<dbReference type="Gene3D" id="3.20.20.120">
    <property type="entry name" value="Enolase-like C-terminal domain"/>
    <property type="match status" value="1"/>
</dbReference>
<dbReference type="InterPro" id="IPR018110">
    <property type="entry name" value="Mandel_Rmase/mucon_lact_enz_CS"/>
</dbReference>
<dbReference type="PANTHER" id="PTHR48080">
    <property type="entry name" value="D-GALACTONATE DEHYDRATASE-RELATED"/>
    <property type="match status" value="1"/>
</dbReference>
<dbReference type="InterPro" id="IPR013341">
    <property type="entry name" value="Mandelate_racemase_N_dom"/>
</dbReference>
<dbReference type="GeneID" id="87804015"/>
<dbReference type="SFLD" id="SFLDG00179">
    <property type="entry name" value="mandelate_racemase"/>
    <property type="match status" value="1"/>
</dbReference>
<dbReference type="GO" id="GO:0046872">
    <property type="term" value="F:metal ion binding"/>
    <property type="evidence" value="ECO:0007669"/>
    <property type="project" value="UniProtKB-KW"/>
</dbReference>
<dbReference type="CDD" id="cd03325">
    <property type="entry name" value="D-galactonate_dehydratase"/>
    <property type="match status" value="1"/>
</dbReference>
<keyword evidence="3" id="KW-0460">Magnesium</keyword>
<comment type="cofactor">
    <cofactor evidence="1">
        <name>Mg(2+)</name>
        <dbReference type="ChEBI" id="CHEBI:18420"/>
    </cofactor>
</comment>
<dbReference type="EMBL" id="CP086714">
    <property type="protein sequence ID" value="WOO77171.1"/>
    <property type="molecule type" value="Genomic_DNA"/>
</dbReference>
<organism evidence="6 7">
    <name type="scientific">Vanrija pseudolonga</name>
    <dbReference type="NCBI Taxonomy" id="143232"/>
    <lineage>
        <taxon>Eukaryota</taxon>
        <taxon>Fungi</taxon>
        <taxon>Dikarya</taxon>
        <taxon>Basidiomycota</taxon>
        <taxon>Agaricomycotina</taxon>
        <taxon>Tremellomycetes</taxon>
        <taxon>Trichosporonales</taxon>
        <taxon>Trichosporonaceae</taxon>
        <taxon>Vanrija</taxon>
    </lineage>
</organism>
<dbReference type="Proteomes" id="UP000827549">
    <property type="component" value="Chromosome 1"/>
</dbReference>
<evidence type="ECO:0000256" key="4">
    <source>
        <dbReference type="ARBA" id="ARBA00023239"/>
    </source>
</evidence>
<dbReference type="SFLD" id="SFLDS00001">
    <property type="entry name" value="Enolase"/>
    <property type="match status" value="1"/>
</dbReference>
<dbReference type="Pfam" id="PF02746">
    <property type="entry name" value="MR_MLE_N"/>
    <property type="match status" value="1"/>
</dbReference>
<dbReference type="GO" id="GO:0009063">
    <property type="term" value="P:amino acid catabolic process"/>
    <property type="evidence" value="ECO:0007669"/>
    <property type="project" value="InterPro"/>
</dbReference>
<dbReference type="SUPFAM" id="SSF54826">
    <property type="entry name" value="Enolase N-terminal domain-like"/>
    <property type="match status" value="1"/>
</dbReference>
<dbReference type="InterPro" id="IPR023592">
    <property type="entry name" value="Galactonate_deHydtase"/>
</dbReference>
<accession>A0AAF1BEW5</accession>
<dbReference type="RefSeq" id="XP_062623203.1">
    <property type="nucleotide sequence ID" value="XM_062767219.1"/>
</dbReference>
<proteinExistence type="predicted"/>
<keyword evidence="7" id="KW-1185">Reference proteome</keyword>
<dbReference type="PROSITE" id="PS00908">
    <property type="entry name" value="MR_MLE_1"/>
    <property type="match status" value="1"/>
</dbReference>
<gene>
    <name evidence="6" type="primary">dgoD</name>
    <name evidence="6" type="ORF">LOC62_01G000757</name>
</gene>
<dbReference type="PANTHER" id="PTHR48080:SF2">
    <property type="entry name" value="D-GALACTONATE DEHYDRATASE"/>
    <property type="match status" value="1"/>
</dbReference>
<evidence type="ECO:0000313" key="7">
    <source>
        <dbReference type="Proteomes" id="UP000827549"/>
    </source>
</evidence>
<feature type="domain" description="Mandelate racemase/muconate lactonizing enzyme C-terminal" evidence="5">
    <location>
        <begin position="166"/>
        <end position="268"/>
    </location>
</feature>
<dbReference type="Pfam" id="PF13378">
    <property type="entry name" value="MR_MLE_C"/>
    <property type="match status" value="1"/>
</dbReference>
<name>A0AAF1BEW5_9TREE</name>
<dbReference type="SFLD" id="SFLDF00003">
    <property type="entry name" value="D-galactonate_dehydratase"/>
    <property type="match status" value="1"/>
</dbReference>
<dbReference type="InterPro" id="IPR034593">
    <property type="entry name" value="DgoD-like"/>
</dbReference>
<dbReference type="InterPro" id="IPR036849">
    <property type="entry name" value="Enolase-like_C_sf"/>
</dbReference>
<keyword evidence="4" id="KW-0456">Lyase</keyword>